<keyword evidence="3" id="KW-0808">Transferase</keyword>
<keyword evidence="2" id="KW-0328">Glycosyltransferase</keyword>
<dbReference type="PANTHER" id="PTHR43179">
    <property type="entry name" value="RHAMNOSYLTRANSFERASE WBBL"/>
    <property type="match status" value="1"/>
</dbReference>
<dbReference type="RefSeq" id="WP_105001577.1">
    <property type="nucleotide sequence ID" value="NZ_MQVX01000001.1"/>
</dbReference>
<dbReference type="GO" id="GO:0016757">
    <property type="term" value="F:glycosyltransferase activity"/>
    <property type="evidence" value="ECO:0007669"/>
    <property type="project" value="UniProtKB-KW"/>
</dbReference>
<dbReference type="InterPro" id="IPR001173">
    <property type="entry name" value="Glyco_trans_2-like"/>
</dbReference>
<dbReference type="EMBL" id="MQVX01000001">
    <property type="protein sequence ID" value="PQJ15911.1"/>
    <property type="molecule type" value="Genomic_DNA"/>
</dbReference>
<proteinExistence type="inferred from homology"/>
<dbReference type="AlphaFoldDB" id="A0A2S7T8K0"/>
<accession>A0A2S7T8K0</accession>
<evidence type="ECO:0000256" key="3">
    <source>
        <dbReference type="ARBA" id="ARBA00022679"/>
    </source>
</evidence>
<dbReference type="InterPro" id="IPR029044">
    <property type="entry name" value="Nucleotide-diphossugar_trans"/>
</dbReference>
<evidence type="ECO:0000313" key="6">
    <source>
        <dbReference type="Proteomes" id="UP000239366"/>
    </source>
</evidence>
<dbReference type="Pfam" id="PF00535">
    <property type="entry name" value="Glycos_transf_2"/>
    <property type="match status" value="1"/>
</dbReference>
<comment type="similarity">
    <text evidence="1">Belongs to the glycosyltransferase 2 family.</text>
</comment>
<dbReference type="SUPFAM" id="SSF53448">
    <property type="entry name" value="Nucleotide-diphospho-sugar transferases"/>
    <property type="match status" value="1"/>
</dbReference>
<keyword evidence="6" id="KW-1185">Reference proteome</keyword>
<organism evidence="5 6">
    <name type="scientific">Aureicoccus marinus</name>
    <dbReference type="NCBI Taxonomy" id="754435"/>
    <lineage>
        <taxon>Bacteria</taxon>
        <taxon>Pseudomonadati</taxon>
        <taxon>Bacteroidota</taxon>
        <taxon>Flavobacteriia</taxon>
        <taxon>Flavobacteriales</taxon>
        <taxon>Flavobacteriaceae</taxon>
        <taxon>Aureicoccus</taxon>
    </lineage>
</organism>
<evidence type="ECO:0000256" key="2">
    <source>
        <dbReference type="ARBA" id="ARBA00022676"/>
    </source>
</evidence>
<gene>
    <name evidence="5" type="ORF">BST99_09400</name>
</gene>
<protein>
    <recommendedName>
        <fullName evidence="4">Glycosyltransferase 2-like domain-containing protein</fullName>
    </recommendedName>
</protein>
<evidence type="ECO:0000313" key="5">
    <source>
        <dbReference type="EMBL" id="PQJ15911.1"/>
    </source>
</evidence>
<dbReference type="Gene3D" id="3.90.550.10">
    <property type="entry name" value="Spore Coat Polysaccharide Biosynthesis Protein SpsA, Chain A"/>
    <property type="match status" value="1"/>
</dbReference>
<comment type="caution">
    <text evidence="5">The sequence shown here is derived from an EMBL/GenBank/DDBJ whole genome shotgun (WGS) entry which is preliminary data.</text>
</comment>
<dbReference type="Proteomes" id="UP000239366">
    <property type="component" value="Unassembled WGS sequence"/>
</dbReference>
<evidence type="ECO:0000259" key="4">
    <source>
        <dbReference type="Pfam" id="PF00535"/>
    </source>
</evidence>
<evidence type="ECO:0000256" key="1">
    <source>
        <dbReference type="ARBA" id="ARBA00006739"/>
    </source>
</evidence>
<dbReference type="CDD" id="cd04186">
    <property type="entry name" value="GT_2_like_c"/>
    <property type="match status" value="1"/>
</dbReference>
<reference evidence="6" key="1">
    <citation type="submission" date="2016-11" db="EMBL/GenBank/DDBJ databases">
        <title>Trade-off between light-utilization and light-protection in marine flavobacteria.</title>
        <authorList>
            <person name="Kumagai Y."/>
            <person name="Yoshizawa S."/>
            <person name="Kogure K."/>
        </authorList>
    </citation>
    <scope>NUCLEOTIDE SEQUENCE [LARGE SCALE GENOMIC DNA]</scope>
    <source>
        <strain evidence="6">SG-18</strain>
    </source>
</reference>
<dbReference type="PANTHER" id="PTHR43179:SF12">
    <property type="entry name" value="GALACTOFURANOSYLTRANSFERASE GLFT2"/>
    <property type="match status" value="1"/>
</dbReference>
<sequence length="313" mass="35900">METKVPLVSIITINYNDSAVTMDLLDSLRKISYPALEIIVVDNASPSDDPTTIKESYPEVKLILSEENLGFAGGNNLGIRASHGDFLFFINNDTIVDDGLIEPLVETLQKDLEIGMVSPKIKFHWDPSLIQYAGYSPMNKWTIRNNSIGYHQKDNGLFDIPGETESIHGAAMMVPRRVLEQVGMMTEIYFLYYEEHDWAEMIKRAGYKVYYQPKGFILHKESLATGKNSSLKTYYISRNRILFARRNFKGPHLMISLLFQALVSIPKYTLTFLLNGQTNHLIAFWRAVLWNLTHFKIDRKTRILRKRLLTSTA</sequence>
<name>A0A2S7T8K0_9FLAO</name>
<feature type="domain" description="Glycosyltransferase 2-like" evidence="4">
    <location>
        <begin position="9"/>
        <end position="156"/>
    </location>
</feature>
<dbReference type="OrthoDB" id="9771846at2"/>